<accession>A0ABW3VDN4</accession>
<evidence type="ECO:0000313" key="1">
    <source>
        <dbReference type="EMBL" id="MFD1232223.1"/>
    </source>
</evidence>
<proteinExistence type="predicted"/>
<protein>
    <submittedName>
        <fullName evidence="1">Tat pathway signal sequence</fullName>
    </submittedName>
</protein>
<reference evidence="2" key="1">
    <citation type="journal article" date="2019" name="Int. J. Syst. Evol. Microbiol.">
        <title>The Global Catalogue of Microorganisms (GCM) 10K type strain sequencing project: providing services to taxonomists for standard genome sequencing and annotation.</title>
        <authorList>
            <consortium name="The Broad Institute Genomics Platform"/>
            <consortium name="The Broad Institute Genome Sequencing Center for Infectious Disease"/>
            <person name="Wu L."/>
            <person name="Ma J."/>
        </authorList>
    </citation>
    <scope>NUCLEOTIDE SEQUENCE [LARGE SCALE GENOMIC DNA]</scope>
    <source>
        <strain evidence="2">CCUG 49018</strain>
    </source>
</reference>
<keyword evidence="2" id="KW-1185">Reference proteome</keyword>
<dbReference type="Proteomes" id="UP001597182">
    <property type="component" value="Unassembled WGS sequence"/>
</dbReference>
<name>A0ABW3VDN4_9PSEU</name>
<dbReference type="Gene3D" id="3.40.710.10">
    <property type="entry name" value="DD-peptidase/beta-lactamase superfamily"/>
    <property type="match status" value="1"/>
</dbReference>
<organism evidence="1 2">
    <name type="scientific">Pseudonocardia benzenivorans</name>
    <dbReference type="NCBI Taxonomy" id="228005"/>
    <lineage>
        <taxon>Bacteria</taxon>
        <taxon>Bacillati</taxon>
        <taxon>Actinomycetota</taxon>
        <taxon>Actinomycetes</taxon>
        <taxon>Pseudonocardiales</taxon>
        <taxon>Pseudonocardiaceae</taxon>
        <taxon>Pseudonocardia</taxon>
    </lineage>
</organism>
<dbReference type="SUPFAM" id="SSF56601">
    <property type="entry name" value="beta-lactamase/transpeptidase-like"/>
    <property type="match status" value="1"/>
</dbReference>
<dbReference type="EMBL" id="JBHTMB010000020">
    <property type="protein sequence ID" value="MFD1232223.1"/>
    <property type="molecule type" value="Genomic_DNA"/>
</dbReference>
<dbReference type="InterPro" id="IPR012338">
    <property type="entry name" value="Beta-lactam/transpept-like"/>
</dbReference>
<sequence length="243" mass="25998">MSRTVGAHGYLGVEMLDRTTGAVWRDGATTHEGWTASTIKLAIAADLLTRARAGVVTLTAADRHDMDTMLNFSDEAASDRLWKRFGNDAMLARFRSTFGMTGLRFVPGFTASTYWGFVTCTTDDLLALGRWVLAQAAPADRAYLVAALRGVAANQRWGVWAAGPDQHPGNKDGWSFESDPYGRHWVADTVGFAGPGERYVVAVTYQVDPAGSLADGVHAVSDVVALLFGRPVPAPVTVPAPDG</sequence>
<gene>
    <name evidence="1" type="ORF">ACFQ34_02905</name>
</gene>
<dbReference type="RefSeq" id="WP_339122603.1">
    <property type="nucleotide sequence ID" value="NZ_BAABKS010000055.1"/>
</dbReference>
<evidence type="ECO:0000313" key="2">
    <source>
        <dbReference type="Proteomes" id="UP001597182"/>
    </source>
</evidence>
<comment type="caution">
    <text evidence="1">The sequence shown here is derived from an EMBL/GenBank/DDBJ whole genome shotgun (WGS) entry which is preliminary data.</text>
</comment>